<dbReference type="Proteomes" id="UP001501585">
    <property type="component" value="Unassembled WGS sequence"/>
</dbReference>
<accession>A0ABN2SB81</accession>
<organism evidence="1 2">
    <name type="scientific">Nocardiopsis rhodophaea</name>
    <dbReference type="NCBI Taxonomy" id="280238"/>
    <lineage>
        <taxon>Bacteria</taxon>
        <taxon>Bacillati</taxon>
        <taxon>Actinomycetota</taxon>
        <taxon>Actinomycetes</taxon>
        <taxon>Streptosporangiales</taxon>
        <taxon>Nocardiopsidaceae</taxon>
        <taxon>Nocardiopsis</taxon>
    </lineage>
</organism>
<gene>
    <name evidence="1" type="ORF">GCM10009799_06320</name>
</gene>
<keyword evidence="2" id="KW-1185">Reference proteome</keyword>
<comment type="caution">
    <text evidence="1">The sequence shown here is derived from an EMBL/GenBank/DDBJ whole genome shotgun (WGS) entry which is preliminary data.</text>
</comment>
<sequence length="299" mass="33299">MVQVCKRAHPSQVLLRKGLPTVPDEVSPQLLGLRGVAARAADPSDHSSLLAALDVVLKAALARFDDSRYSRSARALFGLPPGEAGTTLTARREAAARACGNEVHHFRKRVEPRLIERLAWMLQRDAEQFRGTRALAPRLAPAEGQSRLPNDVFAWELTEHEEHLSRVWAAVYALRAELLTMDRMASMEEGFQAITRQAVTAAWRYGLLRSEAERYREVYPPGSFGALGELSVDDIVDLAGWTPPMRDEQLSLLVLAAAENPDRDGFTSSLRAEVELGEAWSQPWLDRRTKNEEGHDTDN</sequence>
<evidence type="ECO:0000313" key="1">
    <source>
        <dbReference type="EMBL" id="GAA1983685.1"/>
    </source>
</evidence>
<proteinExistence type="predicted"/>
<reference evidence="1 2" key="1">
    <citation type="journal article" date="2019" name="Int. J. Syst. Evol. Microbiol.">
        <title>The Global Catalogue of Microorganisms (GCM) 10K type strain sequencing project: providing services to taxonomists for standard genome sequencing and annotation.</title>
        <authorList>
            <consortium name="The Broad Institute Genomics Platform"/>
            <consortium name="The Broad Institute Genome Sequencing Center for Infectious Disease"/>
            <person name="Wu L."/>
            <person name="Ma J."/>
        </authorList>
    </citation>
    <scope>NUCLEOTIDE SEQUENCE [LARGE SCALE GENOMIC DNA]</scope>
    <source>
        <strain evidence="1 2">JCM 15313</strain>
    </source>
</reference>
<protein>
    <submittedName>
        <fullName evidence="1">Uncharacterized protein</fullName>
    </submittedName>
</protein>
<evidence type="ECO:0000313" key="2">
    <source>
        <dbReference type="Proteomes" id="UP001501585"/>
    </source>
</evidence>
<dbReference type="EMBL" id="BAAAPC010000002">
    <property type="protein sequence ID" value="GAA1983685.1"/>
    <property type="molecule type" value="Genomic_DNA"/>
</dbReference>
<name>A0ABN2SB81_9ACTN</name>